<evidence type="ECO:0000313" key="5">
    <source>
        <dbReference type="Proteomes" id="UP001201980"/>
    </source>
</evidence>
<dbReference type="AlphaFoldDB" id="A0AAD5RT38"/>
<dbReference type="Gene3D" id="3.90.180.10">
    <property type="entry name" value="Medium-chain alcohol dehydrogenases, catalytic domain"/>
    <property type="match status" value="1"/>
</dbReference>
<evidence type="ECO:0000256" key="1">
    <source>
        <dbReference type="ARBA" id="ARBA00008072"/>
    </source>
</evidence>
<evidence type="ECO:0000259" key="3">
    <source>
        <dbReference type="SMART" id="SM00829"/>
    </source>
</evidence>
<comment type="similarity">
    <text evidence="1">Belongs to the zinc-containing alcohol dehydrogenase family.</text>
</comment>
<name>A0AAD5RT38_9PEZI</name>
<feature type="domain" description="Enoyl reductase (ER)" evidence="3">
    <location>
        <begin position="15"/>
        <end position="351"/>
    </location>
</feature>
<dbReference type="EMBL" id="JAKWBI020000079">
    <property type="protein sequence ID" value="KAJ2903497.1"/>
    <property type="molecule type" value="Genomic_DNA"/>
</dbReference>
<accession>A0AAD5RT38</accession>
<dbReference type="SUPFAM" id="SSF50129">
    <property type="entry name" value="GroES-like"/>
    <property type="match status" value="1"/>
</dbReference>
<dbReference type="Gene3D" id="3.40.50.720">
    <property type="entry name" value="NAD(P)-binding Rossmann-like Domain"/>
    <property type="match status" value="1"/>
</dbReference>
<reference evidence="4" key="1">
    <citation type="submission" date="2022-07" db="EMBL/GenBank/DDBJ databases">
        <title>Draft genome sequence of Zalerion maritima ATCC 34329, a (micro)plastics degrading marine fungus.</title>
        <authorList>
            <person name="Paco A."/>
            <person name="Goncalves M.F.M."/>
            <person name="Rocha-Santos T.A.P."/>
            <person name="Alves A."/>
        </authorList>
    </citation>
    <scope>NUCLEOTIDE SEQUENCE</scope>
    <source>
        <strain evidence="4">ATCC 34329</strain>
    </source>
</reference>
<dbReference type="InterPro" id="IPR020843">
    <property type="entry name" value="ER"/>
</dbReference>
<protein>
    <recommendedName>
        <fullName evidence="3">Enoyl reductase (ER) domain-containing protein</fullName>
    </recommendedName>
</protein>
<dbReference type="SMART" id="SM00829">
    <property type="entry name" value="PKS_ER"/>
    <property type="match status" value="1"/>
</dbReference>
<dbReference type="InterPro" id="IPR011032">
    <property type="entry name" value="GroES-like_sf"/>
</dbReference>
<dbReference type="PANTHER" id="PTHR45348:SF7">
    <property type="entry name" value="ZINC BINDING OXIDOREDUCTASE, PUTATIVE-RELATED"/>
    <property type="match status" value="1"/>
</dbReference>
<dbReference type="InterPro" id="IPR013149">
    <property type="entry name" value="ADH-like_C"/>
</dbReference>
<sequence>MASTFPPALYVDSNGEFSIRRDIPTPEPGSGEVLVKPLFSGVNPADAKHSRHLGIKDTVLGYDFCGQVVRAPAKSPLEPGDVVAGYTPTGIGRPWRYGTHQACLSCPEHLLFRVPNNLPNHHAACLTVVAATAADVAFNIFGLPLPGHGNTGQASRCGPILIWGGSTSVGTCLIQFARASGAHPIFVAASTSRHKILKDLGATRCFDYRSPDVVSEIQAAVGMAGRGPITCAVDCAGTETSPSSAEMLLECAGEATNLASVIVRKDGRFQMPLATADAPATIQPKGVPAPITIPPRPECWENMHKALLWAIDEYSTEFCLPPVEVFAGTAEEALGQVIQVAAAGRFGKLALKHPLA</sequence>
<dbReference type="GO" id="GO:0016651">
    <property type="term" value="F:oxidoreductase activity, acting on NAD(P)H"/>
    <property type="evidence" value="ECO:0007669"/>
    <property type="project" value="InterPro"/>
</dbReference>
<dbReference type="Pfam" id="PF00107">
    <property type="entry name" value="ADH_zinc_N"/>
    <property type="match status" value="1"/>
</dbReference>
<dbReference type="InterPro" id="IPR047122">
    <property type="entry name" value="Trans-enoyl_RdTase-like"/>
</dbReference>
<evidence type="ECO:0000256" key="2">
    <source>
        <dbReference type="ARBA" id="ARBA00023002"/>
    </source>
</evidence>
<evidence type="ECO:0000313" key="4">
    <source>
        <dbReference type="EMBL" id="KAJ2903497.1"/>
    </source>
</evidence>
<keyword evidence="2" id="KW-0560">Oxidoreductase</keyword>
<dbReference type="PANTHER" id="PTHR45348">
    <property type="entry name" value="HYPOTHETICAL OXIDOREDUCTASE (EUROFUNG)"/>
    <property type="match status" value="1"/>
</dbReference>
<dbReference type="InterPro" id="IPR036291">
    <property type="entry name" value="NAD(P)-bd_dom_sf"/>
</dbReference>
<gene>
    <name evidence="4" type="ORF">MKZ38_009719</name>
</gene>
<dbReference type="SUPFAM" id="SSF51735">
    <property type="entry name" value="NAD(P)-binding Rossmann-fold domains"/>
    <property type="match status" value="1"/>
</dbReference>
<keyword evidence="5" id="KW-1185">Reference proteome</keyword>
<comment type="caution">
    <text evidence="4">The sequence shown here is derived from an EMBL/GenBank/DDBJ whole genome shotgun (WGS) entry which is preliminary data.</text>
</comment>
<dbReference type="Pfam" id="PF08240">
    <property type="entry name" value="ADH_N"/>
    <property type="match status" value="1"/>
</dbReference>
<proteinExistence type="inferred from homology"/>
<organism evidence="4 5">
    <name type="scientific">Zalerion maritima</name>
    <dbReference type="NCBI Taxonomy" id="339359"/>
    <lineage>
        <taxon>Eukaryota</taxon>
        <taxon>Fungi</taxon>
        <taxon>Dikarya</taxon>
        <taxon>Ascomycota</taxon>
        <taxon>Pezizomycotina</taxon>
        <taxon>Sordariomycetes</taxon>
        <taxon>Lulworthiomycetidae</taxon>
        <taxon>Lulworthiales</taxon>
        <taxon>Lulworthiaceae</taxon>
        <taxon>Zalerion</taxon>
    </lineage>
</organism>
<dbReference type="InterPro" id="IPR013154">
    <property type="entry name" value="ADH-like_N"/>
</dbReference>
<dbReference type="Proteomes" id="UP001201980">
    <property type="component" value="Unassembled WGS sequence"/>
</dbReference>